<accession>A0AAV0L8V9</accession>
<sequence length="68" mass="8045">MEVFVRPFGRDNAETSHIPSMTEQEKKMHGGFVLRYITNWNGKMVELKLGERDMVRGNYVTPWCSYYL</sequence>
<organism evidence="1 2">
    <name type="scientific">Linum tenue</name>
    <dbReference type="NCBI Taxonomy" id="586396"/>
    <lineage>
        <taxon>Eukaryota</taxon>
        <taxon>Viridiplantae</taxon>
        <taxon>Streptophyta</taxon>
        <taxon>Embryophyta</taxon>
        <taxon>Tracheophyta</taxon>
        <taxon>Spermatophyta</taxon>
        <taxon>Magnoliopsida</taxon>
        <taxon>eudicotyledons</taxon>
        <taxon>Gunneridae</taxon>
        <taxon>Pentapetalae</taxon>
        <taxon>rosids</taxon>
        <taxon>fabids</taxon>
        <taxon>Malpighiales</taxon>
        <taxon>Linaceae</taxon>
        <taxon>Linum</taxon>
    </lineage>
</organism>
<gene>
    <name evidence="1" type="ORF">LITE_LOCUS22750</name>
</gene>
<proteinExistence type="predicted"/>
<protein>
    <submittedName>
        <fullName evidence="1">Uncharacterized protein</fullName>
    </submittedName>
</protein>
<comment type="caution">
    <text evidence="1">The sequence shown here is derived from an EMBL/GenBank/DDBJ whole genome shotgun (WGS) entry which is preliminary data.</text>
</comment>
<evidence type="ECO:0000313" key="1">
    <source>
        <dbReference type="EMBL" id="CAI0430762.1"/>
    </source>
</evidence>
<evidence type="ECO:0000313" key="2">
    <source>
        <dbReference type="Proteomes" id="UP001154282"/>
    </source>
</evidence>
<reference evidence="1" key="1">
    <citation type="submission" date="2022-08" db="EMBL/GenBank/DDBJ databases">
        <authorList>
            <person name="Gutierrez-Valencia J."/>
        </authorList>
    </citation>
    <scope>NUCLEOTIDE SEQUENCE</scope>
</reference>
<dbReference type="AlphaFoldDB" id="A0AAV0L8V9"/>
<dbReference type="Proteomes" id="UP001154282">
    <property type="component" value="Unassembled WGS sequence"/>
</dbReference>
<name>A0AAV0L8V9_9ROSI</name>
<dbReference type="EMBL" id="CAMGYJ010000006">
    <property type="protein sequence ID" value="CAI0430762.1"/>
    <property type="molecule type" value="Genomic_DNA"/>
</dbReference>
<keyword evidence="2" id="KW-1185">Reference proteome</keyword>